<dbReference type="EMBL" id="BNAU01000017">
    <property type="protein sequence ID" value="GHF30719.1"/>
    <property type="molecule type" value="Genomic_DNA"/>
</dbReference>
<reference evidence="2" key="1">
    <citation type="journal article" date="2019" name="Int. J. Syst. Evol. Microbiol.">
        <title>The Global Catalogue of Microorganisms (GCM) 10K type strain sequencing project: providing services to taxonomists for standard genome sequencing and annotation.</title>
        <authorList>
            <consortium name="The Broad Institute Genomics Platform"/>
            <consortium name="The Broad Institute Genome Sequencing Center for Infectious Disease"/>
            <person name="Wu L."/>
            <person name="Ma J."/>
        </authorList>
    </citation>
    <scope>NUCLEOTIDE SEQUENCE [LARGE SCALE GENOMIC DNA]</scope>
    <source>
        <strain evidence="2">CGMCC 4.7677</strain>
    </source>
</reference>
<proteinExistence type="predicted"/>
<dbReference type="RefSeq" id="WP_191249496.1">
    <property type="nucleotide sequence ID" value="NZ_BNAU01000017.1"/>
</dbReference>
<dbReference type="Proteomes" id="UP000605897">
    <property type="component" value="Unassembled WGS sequence"/>
</dbReference>
<evidence type="ECO:0000313" key="1">
    <source>
        <dbReference type="EMBL" id="GHF30719.1"/>
    </source>
</evidence>
<protein>
    <submittedName>
        <fullName evidence="1">Uncharacterized protein</fullName>
    </submittedName>
</protein>
<name>A0ABQ3JKA9_9PSEU</name>
<gene>
    <name evidence="1" type="ORF">GCM10017786_75820</name>
</gene>
<sequence length="265" mass="28608">MCENDRDDFGNDPLDFRPTTPFQAHQMARLAGLERSLGELHAKIDQMSAPVSARMAETIGRVLTDHLGFPDRPESEWPDEAAHIRALHSELLAAIGDDPANAVSDTIHRVIAAAAKRLAHVAAERDGARLAALRLAMGEPLTAADVSADPEFWISGAGRKIASRTDCGHGYNLTDSCPGCDAAAEHRDPLPASPQPEGPAEPCGVYNEGWSCTEPAGHTGRHRAHNFHTWDQQPAIKAKRAEICGSCQVHKHVISCVCGRWEAGR</sequence>
<comment type="caution">
    <text evidence="1">The sequence shown here is derived from an EMBL/GenBank/DDBJ whole genome shotgun (WGS) entry which is preliminary data.</text>
</comment>
<organism evidence="1 2">
    <name type="scientific">Amycolatopsis deserti</name>
    <dbReference type="NCBI Taxonomy" id="185696"/>
    <lineage>
        <taxon>Bacteria</taxon>
        <taxon>Bacillati</taxon>
        <taxon>Actinomycetota</taxon>
        <taxon>Actinomycetes</taxon>
        <taxon>Pseudonocardiales</taxon>
        <taxon>Pseudonocardiaceae</taxon>
        <taxon>Amycolatopsis</taxon>
    </lineage>
</organism>
<keyword evidence="2" id="KW-1185">Reference proteome</keyword>
<evidence type="ECO:0000313" key="2">
    <source>
        <dbReference type="Proteomes" id="UP000605897"/>
    </source>
</evidence>
<accession>A0ABQ3JKA9</accession>